<dbReference type="Proteomes" id="UP000225740">
    <property type="component" value="Unassembled WGS sequence"/>
</dbReference>
<accession>A0A2G1WBM6</accession>
<dbReference type="EMBL" id="NIZW01000002">
    <property type="protein sequence ID" value="PHQ36433.1"/>
    <property type="molecule type" value="Genomic_DNA"/>
</dbReference>
<evidence type="ECO:0000313" key="1">
    <source>
        <dbReference type="EMBL" id="PHQ36433.1"/>
    </source>
</evidence>
<proteinExistence type="predicted"/>
<keyword evidence="2" id="KW-1185">Reference proteome</keyword>
<reference evidence="1 2" key="1">
    <citation type="submission" date="2017-06" db="EMBL/GenBank/DDBJ databases">
        <title>Description of Rhodopirellula bahusiensis sp. nov.</title>
        <authorList>
            <person name="Kizina J."/>
            <person name="Harder J."/>
        </authorList>
    </citation>
    <scope>NUCLEOTIDE SEQUENCE [LARGE SCALE GENOMIC DNA]</scope>
    <source>
        <strain evidence="1 2">SWK21</strain>
    </source>
</reference>
<evidence type="ECO:0000313" key="2">
    <source>
        <dbReference type="Proteomes" id="UP000225740"/>
    </source>
</evidence>
<organism evidence="1 2">
    <name type="scientific">Rhodopirellula bahusiensis</name>
    <dbReference type="NCBI Taxonomy" id="2014065"/>
    <lineage>
        <taxon>Bacteria</taxon>
        <taxon>Pseudomonadati</taxon>
        <taxon>Planctomycetota</taxon>
        <taxon>Planctomycetia</taxon>
        <taxon>Pirellulales</taxon>
        <taxon>Pirellulaceae</taxon>
        <taxon>Rhodopirellula</taxon>
    </lineage>
</organism>
<name>A0A2G1WBM6_9BACT</name>
<sequence length="77" mass="8105">MTPIEKVAWRNGAATRCIMIAGNFDRRDGLLGCETVGESGGPPAGLILRKNWLGRMGGSCGKNSLAGRATQNRACDV</sequence>
<dbReference type="AlphaFoldDB" id="A0A2G1WBM6"/>
<comment type="caution">
    <text evidence="1">The sequence shown here is derived from an EMBL/GenBank/DDBJ whole genome shotgun (WGS) entry which is preliminary data.</text>
</comment>
<gene>
    <name evidence="1" type="ORF">CEE69_03305</name>
</gene>
<protein>
    <submittedName>
        <fullName evidence="1">Uncharacterized protein</fullName>
    </submittedName>
</protein>